<dbReference type="GO" id="GO:0031625">
    <property type="term" value="F:ubiquitin protein ligase binding"/>
    <property type="evidence" value="ECO:0007669"/>
    <property type="project" value="InterPro"/>
</dbReference>
<evidence type="ECO:0000256" key="1">
    <source>
        <dbReference type="ARBA" id="ARBA00006019"/>
    </source>
</evidence>
<keyword evidence="4" id="KW-0012">Acyltransferase</keyword>
<keyword evidence="7" id="KW-1185">Reference proteome</keyword>
<protein>
    <recommendedName>
        <fullName evidence="5">Cullin N-terminal domain-containing protein</fullName>
    </recommendedName>
</protein>
<keyword evidence="3" id="KW-0808">Transferase</keyword>
<accession>A0AAD6W1Q6</accession>
<dbReference type="Proteomes" id="UP001164929">
    <property type="component" value="Chromosome 5"/>
</dbReference>
<gene>
    <name evidence="6" type="ORF">NC653_012761</name>
</gene>
<evidence type="ECO:0000259" key="5">
    <source>
        <dbReference type="Pfam" id="PF00888"/>
    </source>
</evidence>
<organism evidence="6 7">
    <name type="scientific">Populus alba x Populus x berolinensis</name>
    <dbReference type="NCBI Taxonomy" id="444605"/>
    <lineage>
        <taxon>Eukaryota</taxon>
        <taxon>Viridiplantae</taxon>
        <taxon>Streptophyta</taxon>
        <taxon>Embryophyta</taxon>
        <taxon>Tracheophyta</taxon>
        <taxon>Spermatophyta</taxon>
        <taxon>Magnoliopsida</taxon>
        <taxon>eudicotyledons</taxon>
        <taxon>Gunneridae</taxon>
        <taxon>Pentapetalae</taxon>
        <taxon>rosids</taxon>
        <taxon>fabids</taxon>
        <taxon>Malpighiales</taxon>
        <taxon>Salicaceae</taxon>
        <taxon>Saliceae</taxon>
        <taxon>Populus</taxon>
    </lineage>
</organism>
<comment type="caution">
    <text evidence="6">The sequence shown here is derived from an EMBL/GenBank/DDBJ whole genome shotgun (WGS) entry which is preliminary data.</text>
</comment>
<dbReference type="EMBL" id="JAQIZT010000005">
    <property type="protein sequence ID" value="KAJ6995973.1"/>
    <property type="molecule type" value="Genomic_DNA"/>
</dbReference>
<dbReference type="Pfam" id="PF00888">
    <property type="entry name" value="Cullin"/>
    <property type="match status" value="1"/>
</dbReference>
<dbReference type="Gene3D" id="1.20.1310.10">
    <property type="entry name" value="Cullin Repeats"/>
    <property type="match status" value="3"/>
</dbReference>
<name>A0AAD6W1Q6_9ROSI</name>
<feature type="domain" description="Cullin N-terminal" evidence="5">
    <location>
        <begin position="115"/>
        <end position="235"/>
    </location>
</feature>
<dbReference type="Gene3D" id="3.30.559.10">
    <property type="entry name" value="Chloramphenicol acetyltransferase-like domain"/>
    <property type="match status" value="2"/>
</dbReference>
<sequence length="974" mass="111375">MVYDLCPINLLCKLTSPSFPSTSPASCLHLQVNASPTFPSSFPCKLPSPISICKPHLSLHFSSPLYPILVSLLCLTSQAKMDVDMMLNEKLKMIDDAITKKKTKMDCHPEVPITPAEKMNAYDSVFTLCNRPRRDYSNLVYEKYTNYLTERIQERALPVLMDKHGTELLTEVMRLWSEYKEFASFLSKIFAYLDRYYIPKRGLLSLDDSMRYHFCNLVCDKLFSKLQGAMMRLIMLAEVAACYSQLSLERWFWGDSFSNYLRKVDWCLNQEEARTELYPSPTTKTKILDVMKYVMLERNAEKWAQKRIAEGIAAEDQMDADMMLNEKLKKIDDVITKKKMIMDGHPVIPFTPAEKMIAYEYPAIWFTYMSKCVYNLCTRKLRDSCSLVYEKYTNCFSEIIQERVLPVLMDKHGTELLTEITRLWLEYKELLKSCADLDNFYIRRKRHPSPADSMRYYFCNLVCDELFSKLQEAMMRLVDRCLNQEEARAEFYLSQTTKTKLLDVMKYVLLERNAKKWAQKQNADGMEAEDQMVRVAIRIKESTVVRPAEDTPEKSLWSSNLDLLVPMVHIPTVYFYKPVNGSSTFFDPQVLMEALSKALVPFHHMAGRLEKDENGRMSILCNARGVLFVEAETSSTIDELGDFTPRSEMLQFIPEVDRSSIFSYPLLLAQATFFKCGGVCLGVGLHHILGDGTSAIHFINSWSEIARGLSLTTPPFIDRTLLDGRAPPIPAMHHVEYDPPPTLNTHNSGDQTLEIQSNPKPTCAKILTITFDQLQTLKNKSRKDVGEGTINHSTFETLAAHIWQCTCKARGISNDQATKLHIPTDGRSRLNPPLPAGYCGNALFTTAILGLSGEIQSKPLVHTIAKIRGALKRMDNEYLRSAIDYLQVQTDLEALKRGPHTFNNPNINIVSWMTMPIYDADFGWGRPSFMGPAVVLFEGMAYITRSPSNDGSFMIFICLESSHMELFKKFLYDF</sequence>
<dbReference type="FunFam" id="3.30.559.10:FF:000008">
    <property type="entry name" value="Tryptamine hydroxycinnamoyl transferase"/>
    <property type="match status" value="1"/>
</dbReference>
<evidence type="ECO:0000313" key="7">
    <source>
        <dbReference type="Proteomes" id="UP001164929"/>
    </source>
</evidence>
<dbReference type="Pfam" id="PF02458">
    <property type="entry name" value="Transferase"/>
    <property type="match status" value="1"/>
</dbReference>
<dbReference type="InterPro" id="IPR050317">
    <property type="entry name" value="Plant_Fungal_Acyltransferase"/>
</dbReference>
<evidence type="ECO:0000313" key="6">
    <source>
        <dbReference type="EMBL" id="KAJ6995973.1"/>
    </source>
</evidence>
<reference evidence="6" key="1">
    <citation type="journal article" date="2023" name="Mol. Ecol. Resour.">
        <title>Chromosome-level genome assembly of a triploid poplar Populus alba 'Berolinensis'.</title>
        <authorList>
            <person name="Chen S."/>
            <person name="Yu Y."/>
            <person name="Wang X."/>
            <person name="Wang S."/>
            <person name="Zhang T."/>
            <person name="Zhou Y."/>
            <person name="He R."/>
            <person name="Meng N."/>
            <person name="Wang Y."/>
            <person name="Liu W."/>
            <person name="Liu Z."/>
            <person name="Liu J."/>
            <person name="Guo Q."/>
            <person name="Huang H."/>
            <person name="Sederoff R.R."/>
            <person name="Wang G."/>
            <person name="Qu G."/>
            <person name="Chen S."/>
        </authorList>
    </citation>
    <scope>NUCLEOTIDE SEQUENCE</scope>
    <source>
        <strain evidence="6">SC-2020</strain>
    </source>
</reference>
<dbReference type="PANTHER" id="PTHR31642">
    <property type="entry name" value="TRICHOTHECENE 3-O-ACETYLTRANSFERASE"/>
    <property type="match status" value="1"/>
</dbReference>
<evidence type="ECO:0000256" key="4">
    <source>
        <dbReference type="ARBA" id="ARBA00023315"/>
    </source>
</evidence>
<dbReference type="InterPro" id="IPR023213">
    <property type="entry name" value="CAT-like_dom_sf"/>
</dbReference>
<dbReference type="GO" id="GO:0006511">
    <property type="term" value="P:ubiquitin-dependent protein catabolic process"/>
    <property type="evidence" value="ECO:0007669"/>
    <property type="project" value="InterPro"/>
</dbReference>
<proteinExistence type="inferred from homology"/>
<dbReference type="GO" id="GO:0016747">
    <property type="term" value="F:acyltransferase activity, transferring groups other than amino-acyl groups"/>
    <property type="evidence" value="ECO:0007669"/>
    <property type="project" value="TreeGrafter"/>
</dbReference>
<dbReference type="AlphaFoldDB" id="A0AAD6W1Q6"/>
<dbReference type="InterPro" id="IPR016159">
    <property type="entry name" value="Cullin_repeat-like_dom_sf"/>
</dbReference>
<evidence type="ECO:0000256" key="2">
    <source>
        <dbReference type="ARBA" id="ARBA00009861"/>
    </source>
</evidence>
<dbReference type="SUPFAM" id="SSF74788">
    <property type="entry name" value="Cullin repeat-like"/>
    <property type="match status" value="2"/>
</dbReference>
<comment type="similarity">
    <text evidence="2">Belongs to the plant acyltransferase family.</text>
</comment>
<dbReference type="InterPro" id="IPR001373">
    <property type="entry name" value="Cullin_N"/>
</dbReference>
<evidence type="ECO:0000256" key="3">
    <source>
        <dbReference type="ARBA" id="ARBA00022679"/>
    </source>
</evidence>
<comment type="similarity">
    <text evidence="1">Belongs to the cullin family.</text>
</comment>
<dbReference type="PANTHER" id="PTHR31642:SF309">
    <property type="entry name" value="SHIKIMATE O-HYDROXYCINNAMOYLTRANSFERASE"/>
    <property type="match status" value="1"/>
</dbReference>